<dbReference type="InterPro" id="IPR043129">
    <property type="entry name" value="ATPase_NBD"/>
</dbReference>
<dbReference type="InterPro" id="IPR022371">
    <property type="entry name" value="Exopolyphosphatase"/>
</dbReference>
<evidence type="ECO:0000259" key="7">
    <source>
        <dbReference type="Pfam" id="PF21447"/>
    </source>
</evidence>
<dbReference type="NCBIfam" id="TIGR03706">
    <property type="entry name" value="exo_poly_only"/>
    <property type="match status" value="1"/>
</dbReference>
<dbReference type="FunFam" id="3.30.420.150:FF:000001">
    <property type="entry name" value="Guanosine-5'-triphosphate,3'-diphosphate pyrophosphatase"/>
    <property type="match status" value="1"/>
</dbReference>
<protein>
    <recommendedName>
        <fullName evidence="3">Exopolyphosphatase</fullName>
        <ecNumber evidence="2">3.6.1.11</ecNumber>
    </recommendedName>
</protein>
<feature type="domain" description="Ppx/GppA phosphatase N-terminal" evidence="6">
    <location>
        <begin position="22"/>
        <end position="303"/>
    </location>
</feature>
<dbReference type="Pfam" id="PF21447">
    <property type="entry name" value="Ppx-GppA_III"/>
    <property type="match status" value="1"/>
</dbReference>
<reference evidence="8" key="1">
    <citation type="submission" date="2020-09" db="EMBL/GenBank/DDBJ databases">
        <authorList>
            <person name="Yoon J.-W."/>
        </authorList>
    </citation>
    <scope>NUCLEOTIDE SEQUENCE</scope>
    <source>
        <strain evidence="8">KMU-158</strain>
    </source>
</reference>
<evidence type="ECO:0000313" key="9">
    <source>
        <dbReference type="Proteomes" id="UP000610558"/>
    </source>
</evidence>
<dbReference type="SUPFAM" id="SSF109604">
    <property type="entry name" value="HD-domain/PDEase-like"/>
    <property type="match status" value="1"/>
</dbReference>
<dbReference type="EC" id="3.6.1.11" evidence="2"/>
<organism evidence="8 9">
    <name type="scientific">Spongiibacter pelagi</name>
    <dbReference type="NCBI Taxonomy" id="2760804"/>
    <lineage>
        <taxon>Bacteria</taxon>
        <taxon>Pseudomonadati</taxon>
        <taxon>Pseudomonadota</taxon>
        <taxon>Gammaproteobacteria</taxon>
        <taxon>Cellvibrionales</taxon>
        <taxon>Spongiibacteraceae</taxon>
        <taxon>Spongiibacter</taxon>
    </lineage>
</organism>
<dbReference type="CDD" id="cd24053">
    <property type="entry name" value="ASKHA_NBD_EcPPX-GppA-like"/>
    <property type="match status" value="1"/>
</dbReference>
<dbReference type="GO" id="GO:0006793">
    <property type="term" value="P:phosphorus metabolic process"/>
    <property type="evidence" value="ECO:0007669"/>
    <property type="project" value="InterPro"/>
</dbReference>
<name>A0A927C3E9_9GAMM</name>
<accession>A0A927C3E9</accession>
<keyword evidence="9" id="KW-1185">Reference proteome</keyword>
<evidence type="ECO:0000256" key="1">
    <source>
        <dbReference type="ARBA" id="ARBA00007125"/>
    </source>
</evidence>
<dbReference type="FunFam" id="3.30.420.40:FF:000023">
    <property type="entry name" value="Guanosine-5'-triphosphate,3'-diphosphate pyrophosphatase"/>
    <property type="match status" value="1"/>
</dbReference>
<sequence>MSQNTESYAALDLGSNSFHLLIASFKDNKLKIIDRHKDMVRLAAGLDENDFLSEDAQQRALDSLAKIANRLTDVPRKQIRVVGTNTLRAAENAGEFMRKAEAVLGVPINIISGTEEARLVYLGVANDLAPDNRTRLVVDIGGGSTELVTGDHHPKLLESLPMGCVSFSMRFFPNGSINEKQFNKAVSAARQLVSPYVEQFQDQWQEAVGSSGTIRSIANILSEQGLCDVGHITPDGLKAIKSQILQASHTSELKIQGLSDDRRDVFPGGFAVLYALFKEMNIPDMHVSTYAVREGILYDLAGRFFHRDKREETVRQLISQYRIDENQGNRVAELCTRWLPGIAEHLSTPVEEAENLLRWAAQLHELGLAIAHGGYHKHGAYILTNADLPGFSRQEQARLSLLVLNHRRKPKSPDNGTYGVSPDWLLVGLLRLACIFLRRRQTSLPSEEININSSGANQIEISLPQSWLDENPLTAADLEEEAALAQKSVGLQLEISARD</sequence>
<gene>
    <name evidence="8" type="primary">ppx</name>
    <name evidence="8" type="ORF">IB286_09705</name>
</gene>
<dbReference type="Gene3D" id="1.10.3210.10">
    <property type="entry name" value="Hypothetical protein af1432"/>
    <property type="match status" value="1"/>
</dbReference>
<dbReference type="Gene3D" id="3.30.420.150">
    <property type="entry name" value="Exopolyphosphatase. Domain 2"/>
    <property type="match status" value="1"/>
</dbReference>
<evidence type="ECO:0000256" key="4">
    <source>
        <dbReference type="ARBA" id="ARBA00022801"/>
    </source>
</evidence>
<dbReference type="PANTHER" id="PTHR30005:SF0">
    <property type="entry name" value="RETROGRADE REGULATION PROTEIN 2"/>
    <property type="match status" value="1"/>
</dbReference>
<comment type="caution">
    <text evidence="8">The sequence shown here is derived from an EMBL/GenBank/DDBJ whole genome shotgun (WGS) entry which is preliminary data.</text>
</comment>
<evidence type="ECO:0000259" key="6">
    <source>
        <dbReference type="Pfam" id="PF02541"/>
    </source>
</evidence>
<dbReference type="InterPro" id="IPR048950">
    <property type="entry name" value="Ppx_GppA_C"/>
</dbReference>
<dbReference type="InterPro" id="IPR030673">
    <property type="entry name" value="PyroPPase_GppA_Ppx"/>
</dbReference>
<dbReference type="PANTHER" id="PTHR30005">
    <property type="entry name" value="EXOPOLYPHOSPHATASE"/>
    <property type="match status" value="1"/>
</dbReference>
<keyword evidence="4 8" id="KW-0378">Hydrolase</keyword>
<comment type="similarity">
    <text evidence="1">Belongs to the GppA/Ppx family.</text>
</comment>
<comment type="catalytic activity">
    <reaction evidence="5">
        <text>[phosphate](n) + H2O = [phosphate](n-1) + phosphate + H(+)</text>
        <dbReference type="Rhea" id="RHEA:21528"/>
        <dbReference type="Rhea" id="RHEA-COMP:9859"/>
        <dbReference type="Rhea" id="RHEA-COMP:14279"/>
        <dbReference type="ChEBI" id="CHEBI:15377"/>
        <dbReference type="ChEBI" id="CHEBI:15378"/>
        <dbReference type="ChEBI" id="CHEBI:16838"/>
        <dbReference type="ChEBI" id="CHEBI:43474"/>
        <dbReference type="EC" id="3.6.1.11"/>
    </reaction>
</comment>
<evidence type="ECO:0000256" key="2">
    <source>
        <dbReference type="ARBA" id="ARBA00012451"/>
    </source>
</evidence>
<dbReference type="Gene3D" id="3.30.420.40">
    <property type="match status" value="1"/>
</dbReference>
<dbReference type="InterPro" id="IPR003695">
    <property type="entry name" value="Ppx_GppA_N"/>
</dbReference>
<proteinExistence type="inferred from homology"/>
<feature type="domain" description="Ppx/GppA phosphatase C-terminal" evidence="7">
    <location>
        <begin position="310"/>
        <end position="481"/>
    </location>
</feature>
<dbReference type="EMBL" id="JACXLD010000005">
    <property type="protein sequence ID" value="MBD2859282.1"/>
    <property type="molecule type" value="Genomic_DNA"/>
</dbReference>
<dbReference type="SUPFAM" id="SSF53067">
    <property type="entry name" value="Actin-like ATPase domain"/>
    <property type="match status" value="2"/>
</dbReference>
<dbReference type="RefSeq" id="WP_190764988.1">
    <property type="nucleotide sequence ID" value="NZ_JACXLD010000005.1"/>
</dbReference>
<dbReference type="InterPro" id="IPR050273">
    <property type="entry name" value="GppA/Ppx_hydrolase"/>
</dbReference>
<dbReference type="PIRSF" id="PIRSF001267">
    <property type="entry name" value="Pyrophosphatase_GppA_Ppx"/>
    <property type="match status" value="1"/>
</dbReference>
<evidence type="ECO:0000256" key="3">
    <source>
        <dbReference type="ARBA" id="ARBA00020416"/>
    </source>
</evidence>
<dbReference type="GO" id="GO:0004309">
    <property type="term" value="F:exopolyphosphatase activity"/>
    <property type="evidence" value="ECO:0007669"/>
    <property type="project" value="UniProtKB-EC"/>
</dbReference>
<dbReference type="Pfam" id="PF02541">
    <property type="entry name" value="Ppx-GppA"/>
    <property type="match status" value="1"/>
</dbReference>
<evidence type="ECO:0000256" key="5">
    <source>
        <dbReference type="ARBA" id="ARBA00047607"/>
    </source>
</evidence>
<dbReference type="Proteomes" id="UP000610558">
    <property type="component" value="Unassembled WGS sequence"/>
</dbReference>
<dbReference type="AlphaFoldDB" id="A0A927C3E9"/>
<evidence type="ECO:0000313" key="8">
    <source>
        <dbReference type="EMBL" id="MBD2859282.1"/>
    </source>
</evidence>